<dbReference type="SUPFAM" id="SSF46785">
    <property type="entry name" value="Winged helix' DNA-binding domain"/>
    <property type="match status" value="2"/>
</dbReference>
<evidence type="ECO:0000256" key="4">
    <source>
        <dbReference type="ARBA" id="ARBA00023163"/>
    </source>
</evidence>
<dbReference type="InterPro" id="IPR036390">
    <property type="entry name" value="WH_DNA-bd_sf"/>
</dbReference>
<sequence length="281" mass="31365">MAKAHEEQVLEAIRRHGTKGVSDDVLDNEIPGLPAPDRAAAINRLLTAKRIQLFQAGKNVFYKEITAEEAAKFKGLGAEELLLYQIIKAAGNTGLWTKDMKARTNLPQPHITKVLKVLEGRRLVKSVKNVNNPSRKVYMLAELEPSRDLTGGAWYTENQFDSAFIEVLREAVIAFITRKGDTTLREVSDFIAARKFAKVDLRDEDIHSIIQTLAYDGRIDVVEGDDPDDDAEHYRPMLFSAPPTTALTSIPCGVCPVFAECRDDGPVSPATCVYYDKWLEF</sequence>
<comment type="function">
    <text evidence="6">DNA-dependent RNA polymerase catalyzes the transcription of DNA into RNA using the four ribonucleoside triphosphates as substrates. Specific peripheric component of RNA polymerase III which synthesizes small RNAs, such as 5S rRNA and tRNAs.</text>
</comment>
<dbReference type="PIRSF" id="PIRSF028763">
    <property type="entry name" value="RNA_pol_Rpc34"/>
    <property type="match status" value="1"/>
</dbReference>
<name>A0A7S0R2N7_9CHLO</name>
<dbReference type="EMBL" id="HBFB01002481">
    <property type="protein sequence ID" value="CAD8665191.1"/>
    <property type="molecule type" value="Transcribed_RNA"/>
</dbReference>
<dbReference type="AlphaFoldDB" id="A0A7S0R2N7"/>
<dbReference type="GO" id="GO:0005654">
    <property type="term" value="C:nucleoplasm"/>
    <property type="evidence" value="ECO:0007669"/>
    <property type="project" value="UniProtKB-ARBA"/>
</dbReference>
<dbReference type="Pfam" id="PF05158">
    <property type="entry name" value="RNA_pol_Rpc34"/>
    <property type="match status" value="2"/>
</dbReference>
<dbReference type="GO" id="GO:0005737">
    <property type="term" value="C:cytoplasm"/>
    <property type="evidence" value="ECO:0007669"/>
    <property type="project" value="UniProtKB-ARBA"/>
</dbReference>
<evidence type="ECO:0000256" key="1">
    <source>
        <dbReference type="ARBA" id="ARBA00004123"/>
    </source>
</evidence>
<dbReference type="Gene3D" id="1.10.10.10">
    <property type="entry name" value="Winged helix-like DNA-binding domain superfamily/Winged helix DNA-binding domain"/>
    <property type="match status" value="2"/>
</dbReference>
<dbReference type="InterPro" id="IPR016049">
    <property type="entry name" value="RNA_pol_Rpc34-like"/>
</dbReference>
<dbReference type="GO" id="GO:0005666">
    <property type="term" value="C:RNA polymerase III complex"/>
    <property type="evidence" value="ECO:0007669"/>
    <property type="project" value="UniProtKB-UniRule"/>
</dbReference>
<proteinExistence type="inferred from homology"/>
<gene>
    <name evidence="7" type="ORF">CLEI1391_LOCUS1256</name>
</gene>
<evidence type="ECO:0000256" key="2">
    <source>
        <dbReference type="ARBA" id="ARBA00011038"/>
    </source>
</evidence>
<dbReference type="PANTHER" id="PTHR12780">
    <property type="entry name" value="RNA POLYMERASE III DNA DIRECTED , 39KD SUBUNIT-RELATED"/>
    <property type="match status" value="1"/>
</dbReference>
<keyword evidence="5 6" id="KW-0539">Nucleus</keyword>
<evidence type="ECO:0000256" key="5">
    <source>
        <dbReference type="ARBA" id="ARBA00023242"/>
    </source>
</evidence>
<evidence type="ECO:0000313" key="7">
    <source>
        <dbReference type="EMBL" id="CAD8665191.1"/>
    </source>
</evidence>
<dbReference type="InterPro" id="IPR007832">
    <property type="entry name" value="RNA_pol_Rpc34"/>
</dbReference>
<evidence type="ECO:0000256" key="6">
    <source>
        <dbReference type="PIRNR" id="PIRNR028763"/>
    </source>
</evidence>
<dbReference type="FunFam" id="1.10.10.10:FF:000237">
    <property type="entry name" value="DNA-directed RNA polymerase III subunit RPC6"/>
    <property type="match status" value="1"/>
</dbReference>
<dbReference type="InterPro" id="IPR036388">
    <property type="entry name" value="WH-like_DNA-bd_sf"/>
</dbReference>
<keyword evidence="4 6" id="KW-0804">Transcription</keyword>
<evidence type="ECO:0000256" key="3">
    <source>
        <dbReference type="ARBA" id="ARBA00022478"/>
    </source>
</evidence>
<organism evidence="7">
    <name type="scientific">Chlamydomonas leiostraca</name>
    <dbReference type="NCBI Taxonomy" id="1034604"/>
    <lineage>
        <taxon>Eukaryota</taxon>
        <taxon>Viridiplantae</taxon>
        <taxon>Chlorophyta</taxon>
        <taxon>core chlorophytes</taxon>
        <taxon>Chlorophyceae</taxon>
        <taxon>CS clade</taxon>
        <taxon>Chlamydomonadales</taxon>
        <taxon>Chlamydomonadaceae</taxon>
        <taxon>Chlamydomonas</taxon>
    </lineage>
</organism>
<dbReference type="GO" id="GO:0006383">
    <property type="term" value="P:transcription by RNA polymerase III"/>
    <property type="evidence" value="ECO:0007669"/>
    <property type="project" value="UniProtKB-UniRule"/>
</dbReference>
<comment type="similarity">
    <text evidence="2 6">Belongs to the eukaryotic RPC34/RPC39 RNA polymerase subunit family.</text>
</comment>
<accession>A0A7S0R2N7</accession>
<protein>
    <recommendedName>
        <fullName evidence="6">DNA-directed RNA polymerase III subunit RPC6</fullName>
        <shortName evidence="6">RNA polymerase III subunit C6</shortName>
    </recommendedName>
</protein>
<dbReference type="FunFam" id="1.10.10.10:FF:000116">
    <property type="entry name" value="DNA-directed RNA polymerase III subunit RPC6"/>
    <property type="match status" value="1"/>
</dbReference>
<comment type="subcellular location">
    <subcellularLocation>
        <location evidence="1 6">Nucleus</location>
    </subcellularLocation>
</comment>
<reference evidence="7" key="1">
    <citation type="submission" date="2021-01" db="EMBL/GenBank/DDBJ databases">
        <authorList>
            <person name="Corre E."/>
            <person name="Pelletier E."/>
            <person name="Niang G."/>
            <person name="Scheremetjew M."/>
            <person name="Finn R."/>
            <person name="Kale V."/>
            <person name="Holt S."/>
            <person name="Cochrane G."/>
            <person name="Meng A."/>
            <person name="Brown T."/>
            <person name="Cohen L."/>
        </authorList>
    </citation>
    <scope>NUCLEOTIDE SEQUENCE</scope>
    <source>
        <strain evidence="7">SAG 11-49</strain>
    </source>
</reference>
<keyword evidence="3 6" id="KW-0240">DNA-directed RNA polymerase</keyword>